<dbReference type="Gene3D" id="2.60.40.10">
    <property type="entry name" value="Immunoglobulins"/>
    <property type="match status" value="1"/>
</dbReference>
<dbReference type="Proteomes" id="UP000547674">
    <property type="component" value="Unassembled WGS sequence"/>
</dbReference>
<keyword evidence="2" id="KW-0732">Signal</keyword>
<dbReference type="AlphaFoldDB" id="A0A7Y2EB38"/>
<dbReference type="InterPro" id="IPR050827">
    <property type="entry name" value="CRP1_MDG1_kinase"/>
</dbReference>
<dbReference type="InterPro" id="IPR014756">
    <property type="entry name" value="Ig_E-set"/>
</dbReference>
<comment type="caution">
    <text evidence="4">The sequence shown here is derived from an EMBL/GenBank/DDBJ whole genome shotgun (WGS) entry which is preliminary data.</text>
</comment>
<reference evidence="4 5" key="1">
    <citation type="submission" date="2020-03" db="EMBL/GenBank/DDBJ databases">
        <title>Metabolic flexibility allows generalist bacteria to become dominant in a frequently disturbed ecosystem.</title>
        <authorList>
            <person name="Chen Y.-J."/>
            <person name="Leung P.M."/>
            <person name="Bay S.K."/>
            <person name="Hugenholtz P."/>
            <person name="Kessler A.J."/>
            <person name="Shelley G."/>
            <person name="Waite D.W."/>
            <person name="Cook P.L."/>
            <person name="Greening C."/>
        </authorList>
    </citation>
    <scope>NUCLEOTIDE SEQUENCE [LARGE SCALE GENOMIC DNA]</scope>
    <source>
        <strain evidence="4">SS_bin_28</strain>
    </source>
</reference>
<dbReference type="PANTHER" id="PTHR10343:SF84">
    <property type="entry name" value="5'-AMP-ACTIVATED PROTEIN KINASE SUBUNIT BETA-1"/>
    <property type="match status" value="1"/>
</dbReference>
<proteinExistence type="inferred from homology"/>
<organism evidence="4 5">
    <name type="scientific">Eiseniibacteriota bacterium</name>
    <dbReference type="NCBI Taxonomy" id="2212470"/>
    <lineage>
        <taxon>Bacteria</taxon>
        <taxon>Candidatus Eiseniibacteriota</taxon>
    </lineage>
</organism>
<sequence length="112" mass="11871">MRISRATMLMGLLLSMTMTSLAFAGYEKVAGGIRFVYEGDYAGSVSVAGDFNGWNGTATPMTKSGDVWSVVVSLGPGTHEYKFVVDGQWVADPDNPTRVGDFGNSAIQIGPD</sequence>
<dbReference type="SUPFAM" id="SSF81296">
    <property type="entry name" value="E set domains"/>
    <property type="match status" value="1"/>
</dbReference>
<name>A0A7Y2EB38_UNCEI</name>
<dbReference type="CDD" id="cd02859">
    <property type="entry name" value="E_set_AMPKbeta_like_N"/>
    <property type="match status" value="1"/>
</dbReference>
<feature type="non-terminal residue" evidence="4">
    <location>
        <position position="112"/>
    </location>
</feature>
<accession>A0A7Y2EB38</accession>
<protein>
    <recommendedName>
        <fullName evidence="3">AMP-activated protein kinase glycogen-binding domain-containing protein</fullName>
    </recommendedName>
</protein>
<comment type="similarity">
    <text evidence="1">Belongs to the 5'-AMP-activated protein kinase beta subunit family.</text>
</comment>
<feature type="signal peptide" evidence="2">
    <location>
        <begin position="1"/>
        <end position="24"/>
    </location>
</feature>
<evidence type="ECO:0000259" key="3">
    <source>
        <dbReference type="Pfam" id="PF16561"/>
    </source>
</evidence>
<evidence type="ECO:0000256" key="1">
    <source>
        <dbReference type="ARBA" id="ARBA00010926"/>
    </source>
</evidence>
<evidence type="ECO:0000313" key="5">
    <source>
        <dbReference type="Proteomes" id="UP000547674"/>
    </source>
</evidence>
<feature type="domain" description="AMP-activated protein kinase glycogen-binding" evidence="3">
    <location>
        <begin position="42"/>
        <end position="105"/>
    </location>
</feature>
<dbReference type="Pfam" id="PF16561">
    <property type="entry name" value="AMPK1_CBM"/>
    <property type="match status" value="1"/>
</dbReference>
<evidence type="ECO:0000256" key="2">
    <source>
        <dbReference type="SAM" id="SignalP"/>
    </source>
</evidence>
<feature type="chain" id="PRO_5031564874" description="AMP-activated protein kinase glycogen-binding domain-containing protein" evidence="2">
    <location>
        <begin position="25"/>
        <end position="112"/>
    </location>
</feature>
<dbReference type="PANTHER" id="PTHR10343">
    <property type="entry name" value="5'-AMP-ACTIVATED PROTEIN KINASE , BETA SUBUNIT"/>
    <property type="match status" value="1"/>
</dbReference>
<gene>
    <name evidence="4" type="ORF">HKN21_13915</name>
</gene>
<dbReference type="InterPro" id="IPR013783">
    <property type="entry name" value="Ig-like_fold"/>
</dbReference>
<dbReference type="EMBL" id="JABDJR010000558">
    <property type="protein sequence ID" value="NNF07855.1"/>
    <property type="molecule type" value="Genomic_DNA"/>
</dbReference>
<dbReference type="InterPro" id="IPR032640">
    <property type="entry name" value="AMPK1_CBM"/>
</dbReference>
<evidence type="ECO:0000313" key="4">
    <source>
        <dbReference type="EMBL" id="NNF07855.1"/>
    </source>
</evidence>